<dbReference type="RefSeq" id="WP_043906008.1">
    <property type="nucleotide sequence ID" value="NZ_CM002692.1"/>
</dbReference>
<accession>A0ABC9VA88</accession>
<protein>
    <recommendedName>
        <fullName evidence="3">Phage protein</fullName>
    </recommendedName>
</protein>
<keyword evidence="2" id="KW-1185">Reference proteome</keyword>
<evidence type="ECO:0000313" key="1">
    <source>
        <dbReference type="EMBL" id="EZP75003.1"/>
    </source>
</evidence>
<comment type="caution">
    <text evidence="1">The sequence shown here is derived from an EMBL/GenBank/DDBJ whole genome shotgun (WGS) entry which is preliminary data.</text>
</comment>
<name>A0ABC9VA88_9BACL</name>
<evidence type="ECO:0000313" key="2">
    <source>
        <dbReference type="Proteomes" id="UP000023566"/>
    </source>
</evidence>
<dbReference type="EMBL" id="AOTZ01000009">
    <property type="protein sequence ID" value="EZP75003.1"/>
    <property type="molecule type" value="Genomic_DNA"/>
</dbReference>
<dbReference type="NCBIfam" id="NF047360">
    <property type="entry name" value="tail_chap_PVL"/>
    <property type="match status" value="1"/>
</dbReference>
<dbReference type="Proteomes" id="UP000023566">
    <property type="component" value="Chromosome"/>
</dbReference>
<dbReference type="AlphaFoldDB" id="A0ABC9VA88"/>
<organism evidence="1 2">
    <name type="scientific">Parageobacillus genomosp. 1</name>
    <dbReference type="NCBI Taxonomy" id="1295642"/>
    <lineage>
        <taxon>Bacteria</taxon>
        <taxon>Bacillati</taxon>
        <taxon>Bacillota</taxon>
        <taxon>Bacilli</taxon>
        <taxon>Bacillales</taxon>
        <taxon>Anoxybacillaceae</taxon>
        <taxon>Parageobacillus</taxon>
    </lineage>
</organism>
<dbReference type="InterPro" id="IPR057006">
    <property type="entry name" value="Phage_TAC_19"/>
</dbReference>
<evidence type="ECO:0008006" key="3">
    <source>
        <dbReference type="Google" id="ProtNLM"/>
    </source>
</evidence>
<gene>
    <name evidence="1" type="ORF">H839_15923</name>
</gene>
<sequence>MEALTITLMIDGKEKKFTTPNFIKGKLFRLAAEIAEEIETGHRPNDFDKYFQFVCDVFGNQFDVNQLEEGLDARKVIKTVYATAHFVVGNIEQASKLLLDDNKKSEGEMGN</sequence>
<dbReference type="Pfam" id="PF23857">
    <property type="entry name" value="Phage_TAC_19"/>
    <property type="match status" value="1"/>
</dbReference>
<proteinExistence type="predicted"/>
<reference evidence="1 2" key="1">
    <citation type="journal article" date="2014" name="Appl. Microbiol. Biotechnol.">
        <title>Transformable facultative thermophile Geobacillus stearothermophilus NUB3621 as a host strain for metabolic engineering.</title>
        <authorList>
            <person name="Blanchard K."/>
            <person name="Robic S."/>
            <person name="Matsumura I."/>
        </authorList>
    </citation>
    <scope>NUCLEOTIDE SEQUENCE [LARGE SCALE GENOMIC DNA]</scope>
    <source>
        <strain evidence="1 2">NUB3621</strain>
    </source>
</reference>